<dbReference type="InterPro" id="IPR015813">
    <property type="entry name" value="Pyrv/PenolPyrv_kinase-like_dom"/>
</dbReference>
<dbReference type="Pfam" id="PF03328">
    <property type="entry name" value="HpcH_HpaI"/>
    <property type="match status" value="1"/>
</dbReference>
<proteinExistence type="predicted"/>
<evidence type="ECO:0000256" key="1">
    <source>
        <dbReference type="ARBA" id="ARBA00001946"/>
    </source>
</evidence>
<dbReference type="GO" id="GO:0003824">
    <property type="term" value="F:catalytic activity"/>
    <property type="evidence" value="ECO:0007669"/>
    <property type="project" value="InterPro"/>
</dbReference>
<dbReference type="InterPro" id="IPR011206">
    <property type="entry name" value="Citrate_lyase_beta/mcl1/mcl2"/>
</dbReference>
<evidence type="ECO:0000259" key="6">
    <source>
        <dbReference type="Pfam" id="PF03328"/>
    </source>
</evidence>
<dbReference type="GO" id="GO:0006107">
    <property type="term" value="P:oxaloacetate metabolic process"/>
    <property type="evidence" value="ECO:0007669"/>
    <property type="project" value="TreeGrafter"/>
</dbReference>
<gene>
    <name evidence="7" type="ORF">CYY_009831</name>
</gene>
<dbReference type="EMBL" id="AJWJ01000823">
    <property type="protein sequence ID" value="KAF2068844.1"/>
    <property type="molecule type" value="Genomic_DNA"/>
</dbReference>
<evidence type="ECO:0000313" key="8">
    <source>
        <dbReference type="Proteomes" id="UP000695562"/>
    </source>
</evidence>
<keyword evidence="2 5" id="KW-0479">Metal-binding</keyword>
<reference evidence="7" key="1">
    <citation type="submission" date="2020-01" db="EMBL/GenBank/DDBJ databases">
        <title>Development of genomics and gene disruption for Polysphondylium violaceum indicates a role for the polyketide synthase stlB in stalk morphogenesis.</title>
        <authorList>
            <person name="Narita B."/>
            <person name="Kawabe Y."/>
            <person name="Kin K."/>
            <person name="Saito T."/>
            <person name="Gibbs R."/>
            <person name="Kuspa A."/>
            <person name="Muzny D."/>
            <person name="Queller D."/>
            <person name="Richards S."/>
            <person name="Strassman J."/>
            <person name="Sucgang R."/>
            <person name="Worley K."/>
            <person name="Schaap P."/>
        </authorList>
    </citation>
    <scope>NUCLEOTIDE SEQUENCE</scope>
    <source>
        <strain evidence="7">QSvi11</strain>
    </source>
</reference>
<feature type="binding site" evidence="5">
    <location>
        <position position="214"/>
    </location>
    <ligand>
        <name>Mg(2+)</name>
        <dbReference type="ChEBI" id="CHEBI:18420"/>
    </ligand>
</feature>
<organism evidence="7 8">
    <name type="scientific">Polysphondylium violaceum</name>
    <dbReference type="NCBI Taxonomy" id="133409"/>
    <lineage>
        <taxon>Eukaryota</taxon>
        <taxon>Amoebozoa</taxon>
        <taxon>Evosea</taxon>
        <taxon>Eumycetozoa</taxon>
        <taxon>Dictyostelia</taxon>
        <taxon>Dictyosteliales</taxon>
        <taxon>Dictyosteliaceae</taxon>
        <taxon>Polysphondylium</taxon>
    </lineage>
</organism>
<feature type="binding site" evidence="5">
    <location>
        <position position="174"/>
    </location>
    <ligand>
        <name>Mg(2+)</name>
        <dbReference type="ChEBI" id="CHEBI:18420"/>
    </ligand>
</feature>
<dbReference type="InterPro" id="IPR005000">
    <property type="entry name" value="Aldolase/citrate-lyase_domain"/>
</dbReference>
<comment type="caution">
    <text evidence="7">The sequence shown here is derived from an EMBL/GenBank/DDBJ whole genome shotgun (WGS) entry which is preliminary data.</text>
</comment>
<protein>
    <recommendedName>
        <fullName evidence="6">HpcH/HpaI aldolase/citrate lyase domain-containing protein</fullName>
    </recommendedName>
</protein>
<dbReference type="GO" id="GO:0000287">
    <property type="term" value="F:magnesium ion binding"/>
    <property type="evidence" value="ECO:0007669"/>
    <property type="project" value="TreeGrafter"/>
</dbReference>
<dbReference type="SUPFAM" id="SSF51621">
    <property type="entry name" value="Phosphoenolpyruvate/pyruvate domain"/>
    <property type="match status" value="1"/>
</dbReference>
<feature type="domain" description="HpcH/HpaI aldolase/citrate lyase" evidence="6">
    <location>
        <begin position="53"/>
        <end position="282"/>
    </location>
</feature>
<evidence type="ECO:0000256" key="3">
    <source>
        <dbReference type="ARBA" id="ARBA00022842"/>
    </source>
</evidence>
<accession>A0A8J4PKI3</accession>
<dbReference type="AlphaFoldDB" id="A0A8J4PKI3"/>
<dbReference type="Gene3D" id="3.20.20.60">
    <property type="entry name" value="Phosphoenolpyruvate-binding domains"/>
    <property type="match status" value="1"/>
</dbReference>
<comment type="cofactor">
    <cofactor evidence="1">
        <name>Mg(2+)</name>
        <dbReference type="ChEBI" id="CHEBI:18420"/>
    </cofactor>
</comment>
<feature type="binding site" evidence="4">
    <location>
        <position position="111"/>
    </location>
    <ligand>
        <name>substrate</name>
    </ligand>
</feature>
<keyword evidence="3 5" id="KW-0460">Magnesium</keyword>
<dbReference type="InterPro" id="IPR040442">
    <property type="entry name" value="Pyrv_kinase-like_dom_sf"/>
</dbReference>
<keyword evidence="8" id="KW-1185">Reference proteome</keyword>
<evidence type="ECO:0000256" key="5">
    <source>
        <dbReference type="PIRSR" id="PIRSR015582-2"/>
    </source>
</evidence>
<dbReference type="PANTHER" id="PTHR32308">
    <property type="entry name" value="LYASE BETA SUBUNIT, PUTATIVE (AFU_ORTHOLOGUE AFUA_4G13030)-RELATED"/>
    <property type="match status" value="1"/>
</dbReference>
<dbReference type="PANTHER" id="PTHR32308:SF0">
    <property type="entry name" value="HPCH_HPAI ALDOLASE_CITRATE LYASE DOMAIN-CONTAINING PROTEIN"/>
    <property type="match status" value="1"/>
</dbReference>
<evidence type="ECO:0000313" key="7">
    <source>
        <dbReference type="EMBL" id="KAF2068844.1"/>
    </source>
</evidence>
<name>A0A8J4PKI3_9MYCE</name>
<dbReference type="OrthoDB" id="1773at2759"/>
<feature type="binding site" evidence="4">
    <location>
        <position position="174"/>
    </location>
    <ligand>
        <name>substrate</name>
    </ligand>
</feature>
<evidence type="ECO:0000256" key="4">
    <source>
        <dbReference type="PIRSR" id="PIRSR015582-1"/>
    </source>
</evidence>
<dbReference type="PIRSF" id="PIRSF015582">
    <property type="entry name" value="Cit_lyase_B"/>
    <property type="match status" value="1"/>
</dbReference>
<sequence length="350" mass="39518">MFLNKFKPLTLTTTSTAIIYSRFYSATNKPPKHIFNLSQNIYDKPLRRVLFNVPGSDRRKIDKAIALSDKIDSIVLDLEDGVAINMKQQARDMIRESVVKDSFGKSELLVRINSVDSGLLESDIEALTPVHNYIDGLVIPKVEHPEQLRYITYLLRNQFGEQGASKLKFLGCIESAAGIVNLRDICRYNEKLFVGTSHSHSKSQLDALVFASEDYCADTGITRTPQATELLFARSSVVNHAIANGLQAIDMVCIDFKNHETLQKETREGIQLGFHGKQAIHPNQIDIICDSFRPSKEKFEFASKIVEQNDHHQSIGKGAFEVDGKMIDMPMVKWARNILSIESFYPPREN</sequence>
<dbReference type="Proteomes" id="UP000695562">
    <property type="component" value="Unassembled WGS sequence"/>
</dbReference>
<evidence type="ECO:0000256" key="2">
    <source>
        <dbReference type="ARBA" id="ARBA00022723"/>
    </source>
</evidence>